<evidence type="ECO:0000259" key="1">
    <source>
        <dbReference type="PROSITE" id="PS51186"/>
    </source>
</evidence>
<dbReference type="InterPro" id="IPR025559">
    <property type="entry name" value="Eis_dom"/>
</dbReference>
<keyword evidence="3" id="KW-1185">Reference proteome</keyword>
<dbReference type="SUPFAM" id="SSF55729">
    <property type="entry name" value="Acyl-CoA N-acyltransferases (Nat)"/>
    <property type="match status" value="1"/>
</dbReference>
<evidence type="ECO:0000313" key="2">
    <source>
        <dbReference type="EMBL" id="MBM6616847.1"/>
    </source>
</evidence>
<proteinExistence type="predicted"/>
<dbReference type="Pfam" id="PF13527">
    <property type="entry name" value="Acetyltransf_9"/>
    <property type="match status" value="1"/>
</dbReference>
<dbReference type="Pfam" id="PF13530">
    <property type="entry name" value="SCP2_2"/>
    <property type="match status" value="1"/>
</dbReference>
<reference evidence="2 3" key="1">
    <citation type="submission" date="2021-02" db="EMBL/GenBank/DDBJ databases">
        <title>Bacillus sp. RD4P76, an endophyte from a halophyte.</title>
        <authorList>
            <person name="Sun J.-Q."/>
        </authorList>
    </citation>
    <scope>NUCLEOTIDE SEQUENCE [LARGE SCALE GENOMIC DNA]</scope>
    <source>
        <strain evidence="2 3">RD4P76</strain>
    </source>
</reference>
<gene>
    <name evidence="2" type="ORF">JR050_04010</name>
</gene>
<sequence length="383" mass="44885">MREIKKITLDEFDKSLELSQYAFQYSLSEESKQKRRESFHLHDVWGEFEGDTLTSKLHLYPLSVFIGKAEVKMGGVAGVATWPEYRRGGSVARLIDHALKTMKEKGQVLSFLHPFDIEYYRRFGWELCFSHKKYTIEKSDLQFMPGVPGTIKRLSVQKDLEIINTIYEQFAQNYNGMLKRDRNWWENHVYSEGYQFAVFFNEDLRPTGYLFYKVSDKLLDVQEFFYLNGESRRGLWNFICQHDSMVEKVKIIVPENEQLHYLLKNPKVKIDVEPYFMARIVDVVGFLQQYTFNKVDERLLLHVKDDKADWNNQSLVIENGEVVVGNAEEEGITLTIKELTAIILQAQTAQFLYEADMIKGTVKKVQLLDQMIPKRSASIIDFF</sequence>
<dbReference type="SUPFAM" id="SSF55718">
    <property type="entry name" value="SCP-like"/>
    <property type="match status" value="1"/>
</dbReference>
<protein>
    <submittedName>
        <fullName evidence="2">GNAT family N-acetyltransferase</fullName>
    </submittedName>
</protein>
<feature type="domain" description="N-acetyltransferase" evidence="1">
    <location>
        <begin position="2"/>
        <end position="142"/>
    </location>
</feature>
<dbReference type="Proteomes" id="UP001518925">
    <property type="component" value="Unassembled WGS sequence"/>
</dbReference>
<dbReference type="Gene3D" id="3.40.630.30">
    <property type="match status" value="2"/>
</dbReference>
<dbReference type="Pfam" id="PF17668">
    <property type="entry name" value="Acetyltransf_17"/>
    <property type="match status" value="1"/>
</dbReference>
<organism evidence="2 3">
    <name type="scientific">Bacillus suaedaesalsae</name>
    <dbReference type="NCBI Taxonomy" id="2810349"/>
    <lineage>
        <taxon>Bacteria</taxon>
        <taxon>Bacillati</taxon>
        <taxon>Bacillota</taxon>
        <taxon>Bacilli</taxon>
        <taxon>Bacillales</taxon>
        <taxon>Bacillaceae</taxon>
        <taxon>Bacillus</taxon>
    </lineage>
</organism>
<dbReference type="EMBL" id="JAFELM010000016">
    <property type="protein sequence ID" value="MBM6616847.1"/>
    <property type="molecule type" value="Genomic_DNA"/>
</dbReference>
<dbReference type="InterPro" id="IPR051554">
    <property type="entry name" value="Acetyltransferase_Eis"/>
</dbReference>
<comment type="caution">
    <text evidence="2">The sequence shown here is derived from an EMBL/GenBank/DDBJ whole genome shotgun (WGS) entry which is preliminary data.</text>
</comment>
<dbReference type="RefSeq" id="WP_204202220.1">
    <property type="nucleotide sequence ID" value="NZ_JAFELM010000016.1"/>
</dbReference>
<evidence type="ECO:0000313" key="3">
    <source>
        <dbReference type="Proteomes" id="UP001518925"/>
    </source>
</evidence>
<dbReference type="PANTHER" id="PTHR37817">
    <property type="entry name" value="N-ACETYLTRANSFERASE EIS"/>
    <property type="match status" value="1"/>
</dbReference>
<dbReference type="PROSITE" id="PS51186">
    <property type="entry name" value="GNAT"/>
    <property type="match status" value="1"/>
</dbReference>
<dbReference type="InterPro" id="IPR041380">
    <property type="entry name" value="Acetyltransf_17"/>
</dbReference>
<dbReference type="InterPro" id="IPR000182">
    <property type="entry name" value="GNAT_dom"/>
</dbReference>
<dbReference type="PANTHER" id="PTHR37817:SF1">
    <property type="entry name" value="N-ACETYLTRANSFERASE EIS"/>
    <property type="match status" value="1"/>
</dbReference>
<dbReference type="InterPro" id="IPR036527">
    <property type="entry name" value="SCP2_sterol-bd_dom_sf"/>
</dbReference>
<accession>A0ABS2DEF6</accession>
<name>A0ABS2DEF6_9BACI</name>
<dbReference type="Gene3D" id="3.30.1050.10">
    <property type="entry name" value="SCP2 sterol-binding domain"/>
    <property type="match status" value="1"/>
</dbReference>
<dbReference type="InterPro" id="IPR016181">
    <property type="entry name" value="Acyl_CoA_acyltransferase"/>
</dbReference>